<feature type="domain" description="HTH araC/xylS-type" evidence="9">
    <location>
        <begin position="381"/>
        <end position="479"/>
    </location>
</feature>
<dbReference type="InterPro" id="IPR009057">
    <property type="entry name" value="Homeodomain-like_sf"/>
</dbReference>
<keyword evidence="3 8" id="KW-0597">Phosphoprotein</keyword>
<dbReference type="GO" id="GO:0000160">
    <property type="term" value="P:phosphorelay signal transduction system"/>
    <property type="evidence" value="ECO:0007669"/>
    <property type="project" value="UniProtKB-KW"/>
</dbReference>
<dbReference type="InterPro" id="IPR011006">
    <property type="entry name" value="CheY-like_superfamily"/>
</dbReference>
<dbReference type="PROSITE" id="PS50110">
    <property type="entry name" value="RESPONSE_REGULATORY"/>
    <property type="match status" value="1"/>
</dbReference>
<organism evidence="11 17">
    <name type="scientific">Enterococcus faecium</name>
    <name type="common">Streptococcus faecium</name>
    <dbReference type="NCBI Taxonomy" id="1352"/>
    <lineage>
        <taxon>Bacteria</taxon>
        <taxon>Bacillati</taxon>
        <taxon>Bacillota</taxon>
        <taxon>Bacilli</taxon>
        <taxon>Lactobacillales</taxon>
        <taxon>Enterococcaceae</taxon>
        <taxon>Enterococcus</taxon>
    </lineage>
</organism>
<evidence type="ECO:0000256" key="3">
    <source>
        <dbReference type="ARBA" id="ARBA00022553"/>
    </source>
</evidence>
<dbReference type="SUPFAM" id="SSF46689">
    <property type="entry name" value="Homeodomain-like"/>
    <property type="match status" value="2"/>
</dbReference>
<evidence type="ECO:0000313" key="11">
    <source>
        <dbReference type="EMBL" id="KAB7577891.1"/>
    </source>
</evidence>
<name>A0A1S8JJ33_ENTFC</name>
<comment type="caution">
    <text evidence="11">The sequence shown here is derived from an EMBL/GenBank/DDBJ whole genome shotgun (WGS) entry which is preliminary data.</text>
</comment>
<dbReference type="PROSITE" id="PS01124">
    <property type="entry name" value="HTH_ARAC_FAMILY_2"/>
    <property type="match status" value="1"/>
</dbReference>
<protein>
    <submittedName>
        <fullName evidence="13">DNA-binding response regulator</fullName>
    </submittedName>
    <submittedName>
        <fullName evidence="11">Response regulator transcription factor</fullName>
    </submittedName>
</protein>
<dbReference type="SMR" id="A0A1S8JJ33"/>
<dbReference type="Proteomes" id="UP000191171">
    <property type="component" value="Unassembled WGS sequence"/>
</dbReference>
<keyword evidence="2" id="KW-0963">Cytoplasm</keyword>
<evidence type="ECO:0000256" key="7">
    <source>
        <dbReference type="ARBA" id="ARBA00023163"/>
    </source>
</evidence>
<proteinExistence type="predicted"/>
<dbReference type="Gene3D" id="3.40.50.2300">
    <property type="match status" value="1"/>
</dbReference>
<sequence>MSVYQVLLVDDEYMILNGLKKIIDWQSLGFQIVATAENAKEGLAVLEQRQIDLVVTDVTMPEINGLEFIEAAQKERHNFEFMILSGYQEFDYLKGGMQLGAVNYLMKPVNKFELVESLKKIKTRLDQQNEQKNQQEIYQELLFSQWLNEELDEISEEEIIGQISEKQHRIVLIQLARTHDTLINRWLQERQQIFYYQRNYGDRVLITLLLEADEVDGFCCFVQENFPDQEWLISIGEETDSLDKIPETFQQAKDNLQLHQFYGDKDEHVFYAVQAETKDQTIDFSSFRRVLQNKQLEVAQKMITDFFEQFQLAAMMPEDIRYSSFLLFMEIQRELIDLEDEEYLQGIEKIHQAKTVQELQQLLLSFIKKHQRQKKYSDNVEKVIVILHQHYQEPLTLKEVSENLHLNVMYLGQLFKKETKKSFSAYLNHLRMEKAKQLLLHSNQNINEIASEIGYNNTTYFSKLFKKIVGRSPKEYRENSGES</sequence>
<dbReference type="RefSeq" id="WP_002304851.1">
    <property type="nucleotide sequence ID" value="NZ_AP022341.1"/>
</dbReference>
<keyword evidence="4" id="KW-0902">Two-component regulatory system</keyword>
<dbReference type="EMBL" id="WEFP01000001">
    <property type="protein sequence ID" value="KAB7577891.1"/>
    <property type="molecule type" value="Genomic_DNA"/>
</dbReference>
<reference evidence="13 15" key="1">
    <citation type="submission" date="2017-02" db="EMBL/GenBank/DDBJ databases">
        <title>Clonality and virulence of isolates of VRE in Hematopoietic Stem Cell Transplanted (HSCT) patients.</title>
        <authorList>
            <person name="Marchi A.P."/>
            <person name="Martins R.C."/>
            <person name="Marie S.K."/>
            <person name="Levin A.S."/>
            <person name="Costa S.F."/>
        </authorList>
    </citation>
    <scope>NUCLEOTIDE SEQUENCE [LARGE SCALE GENOMIC DNA]</scope>
    <source>
        <strain evidence="13 15">LIM1759</strain>
    </source>
</reference>
<evidence type="ECO:0000313" key="17">
    <source>
        <dbReference type="Proteomes" id="UP000469871"/>
    </source>
</evidence>
<feature type="domain" description="Response regulatory" evidence="10">
    <location>
        <begin position="5"/>
        <end position="122"/>
    </location>
</feature>
<evidence type="ECO:0000313" key="15">
    <source>
        <dbReference type="Proteomes" id="UP000191171"/>
    </source>
</evidence>
<dbReference type="InterPro" id="IPR020449">
    <property type="entry name" value="Tscrpt_reg_AraC-type_HTH"/>
</dbReference>
<dbReference type="EMBL" id="QHGU01000007">
    <property type="protein sequence ID" value="PZM56765.1"/>
    <property type="molecule type" value="Genomic_DNA"/>
</dbReference>
<evidence type="ECO:0000313" key="12">
    <source>
        <dbReference type="EMBL" id="MBX4223812.1"/>
    </source>
</evidence>
<comment type="subcellular location">
    <subcellularLocation>
        <location evidence="1">Cytoplasm</location>
    </subcellularLocation>
</comment>
<accession>A0A1S8JJ33</accession>
<dbReference type="SMART" id="SM00448">
    <property type="entry name" value="REC"/>
    <property type="match status" value="1"/>
</dbReference>
<dbReference type="InterPro" id="IPR051552">
    <property type="entry name" value="HptR"/>
</dbReference>
<gene>
    <name evidence="13" type="ORF">B1P95_05375</name>
    <name evidence="14" type="ORF">DKP91_02490</name>
    <name evidence="11" type="ORF">GBM73_11565</name>
    <name evidence="12" type="ORF">KYX88_13645</name>
</gene>
<reference evidence="14 16" key="2">
    <citation type="submission" date="2018-05" db="EMBL/GenBank/DDBJ databases">
        <title>Vancomycin-resistant Enterococcus faecium strain from Chelyabinsk, Russia.</title>
        <authorList>
            <person name="Gostev V."/>
            <person name="Goncharov A."/>
            <person name="Kolodzhieva V."/>
            <person name="Suvorov A."/>
            <person name="Sidorenko S."/>
            <person name="Zueva L."/>
        </authorList>
    </citation>
    <scope>NUCLEOTIDE SEQUENCE [LARGE SCALE GENOMIC DNA]</scope>
    <source>
        <strain evidence="14 16">20</strain>
    </source>
</reference>
<dbReference type="Proteomes" id="UP000469871">
    <property type="component" value="Unassembled WGS sequence"/>
</dbReference>
<dbReference type="GO" id="GO:0005737">
    <property type="term" value="C:cytoplasm"/>
    <property type="evidence" value="ECO:0007669"/>
    <property type="project" value="UniProtKB-SubCell"/>
</dbReference>
<dbReference type="PRINTS" id="PR00032">
    <property type="entry name" value="HTHARAC"/>
</dbReference>
<evidence type="ECO:0000256" key="2">
    <source>
        <dbReference type="ARBA" id="ARBA00022490"/>
    </source>
</evidence>
<dbReference type="Pfam" id="PF00072">
    <property type="entry name" value="Response_reg"/>
    <property type="match status" value="1"/>
</dbReference>
<evidence type="ECO:0000313" key="14">
    <source>
        <dbReference type="EMBL" id="PZM56765.1"/>
    </source>
</evidence>
<evidence type="ECO:0000256" key="8">
    <source>
        <dbReference type="PROSITE-ProRule" id="PRU00169"/>
    </source>
</evidence>
<evidence type="ECO:0000259" key="9">
    <source>
        <dbReference type="PROSITE" id="PS01124"/>
    </source>
</evidence>
<dbReference type="InterPro" id="IPR018062">
    <property type="entry name" value="HTH_AraC-typ_CS"/>
</dbReference>
<dbReference type="SMART" id="SM00342">
    <property type="entry name" value="HTH_ARAC"/>
    <property type="match status" value="1"/>
</dbReference>
<dbReference type="EMBL" id="JAIFOC010000170">
    <property type="protein sequence ID" value="MBX4223812.1"/>
    <property type="molecule type" value="Genomic_DNA"/>
</dbReference>
<dbReference type="InterPro" id="IPR018060">
    <property type="entry name" value="HTH_AraC"/>
</dbReference>
<keyword evidence="7" id="KW-0804">Transcription</keyword>
<evidence type="ECO:0000256" key="5">
    <source>
        <dbReference type="ARBA" id="ARBA00023015"/>
    </source>
</evidence>
<evidence type="ECO:0000256" key="4">
    <source>
        <dbReference type="ARBA" id="ARBA00023012"/>
    </source>
</evidence>
<dbReference type="PANTHER" id="PTHR42713">
    <property type="entry name" value="HISTIDINE KINASE-RELATED"/>
    <property type="match status" value="1"/>
</dbReference>
<evidence type="ECO:0000256" key="6">
    <source>
        <dbReference type="ARBA" id="ARBA00023125"/>
    </source>
</evidence>
<dbReference type="GO" id="GO:0003700">
    <property type="term" value="F:DNA-binding transcription factor activity"/>
    <property type="evidence" value="ECO:0007669"/>
    <property type="project" value="InterPro"/>
</dbReference>
<evidence type="ECO:0000313" key="16">
    <source>
        <dbReference type="Proteomes" id="UP000249070"/>
    </source>
</evidence>
<dbReference type="CDD" id="cd17536">
    <property type="entry name" value="REC_YesN-like"/>
    <property type="match status" value="1"/>
</dbReference>
<evidence type="ECO:0000256" key="1">
    <source>
        <dbReference type="ARBA" id="ARBA00004496"/>
    </source>
</evidence>
<reference evidence="12" key="4">
    <citation type="journal article" date="2022" name="J. Anim. Sci.">
        <title>Whole genome sequence analyses-based assessment of virulence potential and antimicrobial susceptibilities and resistance of Enterococcus faecium strains isolated from commercial swine and cattle probiotic products.</title>
        <authorList>
            <person name="Shridhar P.B."/>
            <person name="Amachawadi R.G."/>
            <person name="Tokach M."/>
            <person name="Patel I."/>
            <person name="Gangiredla J."/>
            <person name="Mammel M."/>
            <person name="Nagaraja T.G."/>
        </authorList>
    </citation>
    <scope>NUCLEOTIDE SEQUENCE</scope>
    <source>
        <strain evidence="12">EF215</strain>
    </source>
</reference>
<keyword evidence="6 13" id="KW-0238">DNA-binding</keyword>
<evidence type="ECO:0000313" key="13">
    <source>
        <dbReference type="EMBL" id="OOL83178.1"/>
    </source>
</evidence>
<dbReference type="PROSITE" id="PS00041">
    <property type="entry name" value="HTH_ARAC_FAMILY_1"/>
    <property type="match status" value="1"/>
</dbReference>
<keyword evidence="5" id="KW-0805">Transcription regulation</keyword>
<dbReference type="PANTHER" id="PTHR42713:SF3">
    <property type="entry name" value="TRANSCRIPTIONAL REGULATORY PROTEIN HPTR"/>
    <property type="match status" value="1"/>
</dbReference>
<dbReference type="Gene3D" id="1.10.10.60">
    <property type="entry name" value="Homeodomain-like"/>
    <property type="match status" value="2"/>
</dbReference>
<feature type="modified residue" description="4-aspartylphosphate" evidence="8">
    <location>
        <position position="57"/>
    </location>
</feature>
<dbReference type="GO" id="GO:0043565">
    <property type="term" value="F:sequence-specific DNA binding"/>
    <property type="evidence" value="ECO:0007669"/>
    <property type="project" value="InterPro"/>
</dbReference>
<dbReference type="InterPro" id="IPR001789">
    <property type="entry name" value="Sig_transdc_resp-reg_receiver"/>
</dbReference>
<dbReference type="Pfam" id="PF12833">
    <property type="entry name" value="HTH_18"/>
    <property type="match status" value="1"/>
</dbReference>
<dbReference type="AlphaFoldDB" id="A0A1S8JJ33"/>
<dbReference type="SUPFAM" id="SSF52172">
    <property type="entry name" value="CheY-like"/>
    <property type="match status" value="1"/>
</dbReference>
<evidence type="ECO:0000259" key="10">
    <source>
        <dbReference type="PROSITE" id="PS50110"/>
    </source>
</evidence>
<reference evidence="11 17" key="3">
    <citation type="submission" date="2019-10" db="EMBL/GenBank/DDBJ databases">
        <title>Evolutionary dynamics of vancomycin-resistant Enterococcus faecium during gastrointestinal tract colonization and bloodstream infection in immunocompromised pediatric patients.</title>
        <authorList>
            <person name="Chilambi G.S."/>
            <person name="Nordstrom H.R."/>
            <person name="Evans D.R."/>
            <person name="Ferrolino J."/>
            <person name="Hayden R.T."/>
            <person name="Maron G.M."/>
            <person name="Vo A.N."/>
            <person name="Gilmore M.S."/>
            <person name="Wolf J."/>
            <person name="Rosch J.W."/>
            <person name="Van Tyne D."/>
        </authorList>
    </citation>
    <scope>NUCLEOTIDE SEQUENCE [LARGE SCALE GENOMIC DNA]</scope>
    <source>
        <strain evidence="11 17">VRECG27</strain>
    </source>
</reference>
<dbReference type="Proteomes" id="UP001139644">
    <property type="component" value="Unassembled WGS sequence"/>
</dbReference>
<dbReference type="Proteomes" id="UP000249070">
    <property type="component" value="Unassembled WGS sequence"/>
</dbReference>
<dbReference type="EMBL" id="MVGJ01000023">
    <property type="protein sequence ID" value="OOL83178.1"/>
    <property type="molecule type" value="Genomic_DNA"/>
</dbReference>